<dbReference type="Pfam" id="PF18902">
    <property type="entry name" value="DUF5658"/>
    <property type="match status" value="1"/>
</dbReference>
<evidence type="ECO:0000313" key="4">
    <source>
        <dbReference type="Proteomes" id="UP001203207"/>
    </source>
</evidence>
<organism evidence="3 4">
    <name type="scientific">Natronocalculus amylovorans</name>
    <dbReference type="NCBI Taxonomy" id="2917812"/>
    <lineage>
        <taxon>Archaea</taxon>
        <taxon>Methanobacteriati</taxon>
        <taxon>Methanobacteriota</taxon>
        <taxon>Stenosarchaea group</taxon>
        <taxon>Halobacteria</taxon>
        <taxon>Halobacteriales</taxon>
        <taxon>Haloferacaceae</taxon>
        <taxon>Natronocalculus</taxon>
    </lineage>
</organism>
<keyword evidence="1" id="KW-0472">Membrane</keyword>
<dbReference type="RefSeq" id="WP_250583708.1">
    <property type="nucleotide sequence ID" value="NZ_JAKRVX010000002.1"/>
</dbReference>
<evidence type="ECO:0000256" key="1">
    <source>
        <dbReference type="SAM" id="Phobius"/>
    </source>
</evidence>
<dbReference type="Proteomes" id="UP001203207">
    <property type="component" value="Unassembled WGS sequence"/>
</dbReference>
<keyword evidence="1" id="KW-0812">Transmembrane</keyword>
<evidence type="ECO:0000313" key="3">
    <source>
        <dbReference type="EMBL" id="MCL9816836.1"/>
    </source>
</evidence>
<dbReference type="InterPro" id="IPR043717">
    <property type="entry name" value="DUF5658"/>
</dbReference>
<evidence type="ECO:0000259" key="2">
    <source>
        <dbReference type="Pfam" id="PF18902"/>
    </source>
</evidence>
<reference evidence="3" key="1">
    <citation type="journal article" date="2022" name="Syst. Appl. Microbiol.">
        <title>Natronocalculus amylovorans gen. nov., sp. nov., and Natranaeroarchaeum aerophilus sp. nov., dominant culturable amylolytic natronoarchaea from hypersaline soda lakes in southwestern Siberia.</title>
        <authorList>
            <person name="Sorokin D.Y."/>
            <person name="Elcheninov A.G."/>
            <person name="Khizhniak T.V."/>
            <person name="Koenen M."/>
            <person name="Bale N.J."/>
            <person name="Damste J.S.S."/>
            <person name="Kublanov I.V."/>
        </authorList>
    </citation>
    <scope>NUCLEOTIDE SEQUENCE</scope>
    <source>
        <strain evidence="3">AArc-St2</strain>
    </source>
</reference>
<feature type="transmembrane region" description="Helical" evidence="1">
    <location>
        <begin position="88"/>
        <end position="109"/>
    </location>
</feature>
<protein>
    <recommendedName>
        <fullName evidence="2">DUF5658 domain-containing protein</fullName>
    </recommendedName>
</protein>
<comment type="caution">
    <text evidence="3">The sequence shown here is derived from an EMBL/GenBank/DDBJ whole genome shotgun (WGS) entry which is preliminary data.</text>
</comment>
<keyword evidence="1" id="KW-1133">Transmembrane helix</keyword>
<dbReference type="EMBL" id="JAKRVX010000002">
    <property type="protein sequence ID" value="MCL9816836.1"/>
    <property type="molecule type" value="Genomic_DNA"/>
</dbReference>
<keyword evidence="4" id="KW-1185">Reference proteome</keyword>
<feature type="transmembrane region" description="Helical" evidence="1">
    <location>
        <begin position="18"/>
        <end position="39"/>
    </location>
</feature>
<proteinExistence type="predicted"/>
<sequence>MAGSPTVSIASLIPHERALWLCAIVFYGIGDTVTTMWGLSTGGVAEIGPIVGPLVDGYGTLGLFTAKIGSFVVFFGVWKLLWLPLRLAIPLALSVVGVGVTVWNLFAIVPAL</sequence>
<dbReference type="AlphaFoldDB" id="A0AAE3K8A3"/>
<feature type="transmembrane region" description="Helical" evidence="1">
    <location>
        <begin position="59"/>
        <end position="81"/>
    </location>
</feature>
<feature type="domain" description="DUF5658" evidence="2">
    <location>
        <begin position="23"/>
        <end position="109"/>
    </location>
</feature>
<name>A0AAE3K8A3_9EURY</name>
<gene>
    <name evidence="3" type="ORF">AArcSt2_07760</name>
</gene>
<accession>A0AAE3K8A3</accession>
<reference evidence="3" key="2">
    <citation type="submission" date="2022-02" db="EMBL/GenBank/DDBJ databases">
        <authorList>
            <person name="Elcheninov A.G."/>
            <person name="Sorokin D.Y."/>
            <person name="Kublanov I.V."/>
        </authorList>
    </citation>
    <scope>NUCLEOTIDE SEQUENCE</scope>
    <source>
        <strain evidence="3">AArc-St2</strain>
    </source>
</reference>